<dbReference type="EC" id="2.3.1.225" evidence="10"/>
<evidence type="ECO:0000256" key="7">
    <source>
        <dbReference type="ARBA" id="ARBA00023288"/>
    </source>
</evidence>
<dbReference type="PANTHER" id="PTHR22883">
    <property type="entry name" value="ZINC FINGER DHHC DOMAIN CONTAINING PROTEIN"/>
    <property type="match status" value="1"/>
</dbReference>
<proteinExistence type="inferred from homology"/>
<comment type="subcellular location">
    <subcellularLocation>
        <location evidence="1">Endomembrane system</location>
        <topology evidence="1">Multi-pass membrane protein</topology>
    </subcellularLocation>
</comment>
<keyword evidence="7" id="KW-0449">Lipoprotein</keyword>
<feature type="region of interest" description="Disordered" evidence="11">
    <location>
        <begin position="418"/>
        <end position="450"/>
    </location>
</feature>
<dbReference type="InterPro" id="IPR039859">
    <property type="entry name" value="PFA4/ZDH16/20/ERF2-like"/>
</dbReference>
<evidence type="ECO:0000256" key="8">
    <source>
        <dbReference type="ARBA" id="ARBA00023315"/>
    </source>
</evidence>
<keyword evidence="5 10" id="KW-0472">Membrane</keyword>
<feature type="compositionally biased region" description="Pro residues" evidence="11">
    <location>
        <begin position="426"/>
        <end position="444"/>
    </location>
</feature>
<keyword evidence="6" id="KW-0564">Palmitate</keyword>
<evidence type="ECO:0000256" key="4">
    <source>
        <dbReference type="ARBA" id="ARBA00022989"/>
    </source>
</evidence>
<evidence type="ECO:0000256" key="6">
    <source>
        <dbReference type="ARBA" id="ARBA00023139"/>
    </source>
</evidence>
<keyword evidence="8 10" id="KW-0012">Acyltransferase</keyword>
<feature type="transmembrane region" description="Helical" evidence="10">
    <location>
        <begin position="63"/>
        <end position="84"/>
    </location>
</feature>
<sequence length="450" mass="47746">MASRRVTRKWEVFAGRNRFWCDGRLMTAPHPGVFALTLALICGTCALHFAFDCPFLAVRVSPAVPAVGGALFVFTLSALLRTALSDPGIIPRAAPAEAAALEAGAAAGDAAAAGRPPPRAREVLVRGRPVKLKYCFTCKMFRPPRASHCSLCDNCVDRFDHHCPWVGNCVGKRNYRYFYTFVVSLSFLAVFVFACAVTHLALAARGAGLGAALRASPASAVVAVVCFLSVWSVLGLAGFHTYLASTDQTTNEDIKGSFSTRRGVSNPNPYSRGNACANCWHVLCAPLAPSLIDRRGVFTIDVKDELPPAFVRALSAAPPDAPRVTQPLKELEVREGGACGSGSYTNLFEGGEPAPARHAYLNRSLDLEPAPRHAPAPAPAPLPLHEVRNGVGAPHAGGGLSASRLRLLHDTTMIDAALDLDEPDPPPHLPPLPPHPPHPHPPAPRAVAAL</sequence>
<evidence type="ECO:0000313" key="14">
    <source>
        <dbReference type="Proteomes" id="UP001549920"/>
    </source>
</evidence>
<dbReference type="Pfam" id="PF01529">
    <property type="entry name" value="DHHC"/>
    <property type="match status" value="1"/>
</dbReference>
<evidence type="ECO:0000256" key="11">
    <source>
        <dbReference type="SAM" id="MobiDB-lite"/>
    </source>
</evidence>
<feature type="transmembrane region" description="Helical" evidence="10">
    <location>
        <begin position="220"/>
        <end position="239"/>
    </location>
</feature>
<dbReference type="PROSITE" id="PS50216">
    <property type="entry name" value="DHHC"/>
    <property type="match status" value="1"/>
</dbReference>
<feature type="compositionally biased region" description="Pro residues" evidence="11">
    <location>
        <begin position="372"/>
        <end position="382"/>
    </location>
</feature>
<dbReference type="EMBL" id="JBEUOH010000007">
    <property type="protein sequence ID" value="KAL0891784.1"/>
    <property type="molecule type" value="Genomic_DNA"/>
</dbReference>
<evidence type="ECO:0000256" key="3">
    <source>
        <dbReference type="ARBA" id="ARBA00022692"/>
    </source>
</evidence>
<comment type="similarity">
    <text evidence="10">Belongs to the DHHC palmitoyltransferase family.</text>
</comment>
<keyword evidence="3 10" id="KW-0812">Transmembrane</keyword>
<feature type="transmembrane region" description="Helical" evidence="10">
    <location>
        <begin position="33"/>
        <end position="51"/>
    </location>
</feature>
<evidence type="ECO:0000256" key="5">
    <source>
        <dbReference type="ARBA" id="ARBA00023136"/>
    </source>
</evidence>
<protein>
    <recommendedName>
        <fullName evidence="10">Palmitoyltransferase</fullName>
        <ecNumber evidence="10">2.3.1.225</ecNumber>
    </recommendedName>
</protein>
<evidence type="ECO:0000313" key="13">
    <source>
        <dbReference type="EMBL" id="KAL0891784.1"/>
    </source>
</evidence>
<name>A0ABR3I691_LOXSC</name>
<feature type="region of interest" description="Disordered" evidence="11">
    <location>
        <begin position="368"/>
        <end position="395"/>
    </location>
</feature>
<dbReference type="Proteomes" id="UP001549920">
    <property type="component" value="Unassembled WGS sequence"/>
</dbReference>
<evidence type="ECO:0000259" key="12">
    <source>
        <dbReference type="Pfam" id="PF01529"/>
    </source>
</evidence>
<dbReference type="InterPro" id="IPR001594">
    <property type="entry name" value="Palmitoyltrfase_DHHC"/>
</dbReference>
<keyword evidence="2 10" id="KW-0808">Transferase</keyword>
<keyword evidence="4 10" id="KW-1133">Transmembrane helix</keyword>
<comment type="caution">
    <text evidence="13">The sequence shown here is derived from an EMBL/GenBank/DDBJ whole genome shotgun (WGS) entry which is preliminary data.</text>
</comment>
<evidence type="ECO:0000256" key="1">
    <source>
        <dbReference type="ARBA" id="ARBA00004127"/>
    </source>
</evidence>
<comment type="domain">
    <text evidence="10">The DHHC domain is required for palmitoyltransferase activity.</text>
</comment>
<dbReference type="PANTHER" id="PTHR22883:SF43">
    <property type="entry name" value="PALMITOYLTRANSFERASE APP"/>
    <property type="match status" value="1"/>
</dbReference>
<organism evidence="13 14">
    <name type="scientific">Loxostege sticticalis</name>
    <name type="common">Beet webworm moth</name>
    <dbReference type="NCBI Taxonomy" id="481309"/>
    <lineage>
        <taxon>Eukaryota</taxon>
        <taxon>Metazoa</taxon>
        <taxon>Ecdysozoa</taxon>
        <taxon>Arthropoda</taxon>
        <taxon>Hexapoda</taxon>
        <taxon>Insecta</taxon>
        <taxon>Pterygota</taxon>
        <taxon>Neoptera</taxon>
        <taxon>Endopterygota</taxon>
        <taxon>Lepidoptera</taxon>
        <taxon>Glossata</taxon>
        <taxon>Ditrysia</taxon>
        <taxon>Pyraloidea</taxon>
        <taxon>Crambidae</taxon>
        <taxon>Pyraustinae</taxon>
        <taxon>Loxostege</taxon>
    </lineage>
</organism>
<accession>A0ABR3I691</accession>
<feature type="domain" description="Palmitoyltransferase DHHC" evidence="12">
    <location>
        <begin position="132"/>
        <end position="255"/>
    </location>
</feature>
<feature type="transmembrane region" description="Helical" evidence="10">
    <location>
        <begin position="177"/>
        <end position="200"/>
    </location>
</feature>
<evidence type="ECO:0000256" key="9">
    <source>
        <dbReference type="ARBA" id="ARBA00048048"/>
    </source>
</evidence>
<gene>
    <name evidence="13" type="ORF">ABMA27_015051</name>
</gene>
<evidence type="ECO:0000256" key="10">
    <source>
        <dbReference type="RuleBase" id="RU079119"/>
    </source>
</evidence>
<evidence type="ECO:0000256" key="2">
    <source>
        <dbReference type="ARBA" id="ARBA00022679"/>
    </source>
</evidence>
<comment type="catalytic activity">
    <reaction evidence="9 10">
        <text>L-cysteinyl-[protein] + hexadecanoyl-CoA = S-hexadecanoyl-L-cysteinyl-[protein] + CoA</text>
        <dbReference type="Rhea" id="RHEA:36683"/>
        <dbReference type="Rhea" id="RHEA-COMP:10131"/>
        <dbReference type="Rhea" id="RHEA-COMP:11032"/>
        <dbReference type="ChEBI" id="CHEBI:29950"/>
        <dbReference type="ChEBI" id="CHEBI:57287"/>
        <dbReference type="ChEBI" id="CHEBI:57379"/>
        <dbReference type="ChEBI" id="CHEBI:74151"/>
        <dbReference type="EC" id="2.3.1.225"/>
    </reaction>
</comment>
<keyword evidence="14" id="KW-1185">Reference proteome</keyword>
<reference evidence="13 14" key="1">
    <citation type="submission" date="2024-06" db="EMBL/GenBank/DDBJ databases">
        <title>A chromosome-level genome assembly of beet webworm, Loxostege sticticalis.</title>
        <authorList>
            <person name="Zhang Y."/>
        </authorList>
    </citation>
    <scope>NUCLEOTIDE SEQUENCE [LARGE SCALE GENOMIC DNA]</scope>
    <source>
        <strain evidence="13">AQ026</strain>
        <tissue evidence="13">Whole body</tissue>
    </source>
</reference>